<protein>
    <submittedName>
        <fullName evidence="1">Uncharacterized protein</fullName>
    </submittedName>
</protein>
<accession>A0ACC0WPJ0</accession>
<dbReference type="Proteomes" id="UP001163321">
    <property type="component" value="Chromosome 10"/>
</dbReference>
<name>A0ACC0WPJ0_9STRA</name>
<proteinExistence type="predicted"/>
<reference evidence="1 2" key="1">
    <citation type="journal article" date="2022" name="bioRxiv">
        <title>The genome of the oomycete Peronosclerospora sorghi, a cosmopolitan pathogen of maize and sorghum, is inflated with dispersed pseudogenes.</title>
        <authorList>
            <person name="Fletcher K."/>
            <person name="Martin F."/>
            <person name="Isakeit T."/>
            <person name="Cavanaugh K."/>
            <person name="Magill C."/>
            <person name="Michelmore R."/>
        </authorList>
    </citation>
    <scope>NUCLEOTIDE SEQUENCE [LARGE SCALE GENOMIC DNA]</scope>
    <source>
        <strain evidence="1">P6</strain>
    </source>
</reference>
<evidence type="ECO:0000313" key="1">
    <source>
        <dbReference type="EMBL" id="KAI9919969.1"/>
    </source>
</evidence>
<sequence length="189" mass="21205">MQGLVRTSRHWRRYVRIETKSMLMGRRRYSSAKPLPSSSRMSVADLLEVSKQFRTKQTNYIPEDQTLDEAVKCLTQNENSATLVVVNKDHQVVGLMTNRLALEILVRMRSTSMSTDWNVKVSDVAIPARKVLHVSPEDSLEDCRAVMALSGVGELPVLKGSKFLGTVSLTDIASLIHRQDAQLNPDPSR</sequence>
<gene>
    <name evidence="1" type="ORF">PsorP6_015504</name>
</gene>
<evidence type="ECO:0000313" key="2">
    <source>
        <dbReference type="Proteomes" id="UP001163321"/>
    </source>
</evidence>
<dbReference type="EMBL" id="CM047589">
    <property type="protein sequence ID" value="KAI9919969.1"/>
    <property type="molecule type" value="Genomic_DNA"/>
</dbReference>
<organism evidence="1 2">
    <name type="scientific">Peronosclerospora sorghi</name>
    <dbReference type="NCBI Taxonomy" id="230839"/>
    <lineage>
        <taxon>Eukaryota</taxon>
        <taxon>Sar</taxon>
        <taxon>Stramenopiles</taxon>
        <taxon>Oomycota</taxon>
        <taxon>Peronosporomycetes</taxon>
        <taxon>Peronosporales</taxon>
        <taxon>Peronosporaceae</taxon>
        <taxon>Peronosclerospora</taxon>
    </lineage>
</organism>
<comment type="caution">
    <text evidence="1">The sequence shown here is derived from an EMBL/GenBank/DDBJ whole genome shotgun (WGS) entry which is preliminary data.</text>
</comment>
<keyword evidence="2" id="KW-1185">Reference proteome</keyword>